<protein>
    <submittedName>
        <fullName evidence="1">Uncharacterized protein</fullName>
    </submittedName>
</protein>
<comment type="caution">
    <text evidence="1">The sequence shown here is derived from an EMBL/GenBank/DDBJ whole genome shotgun (WGS) entry which is preliminary data.</text>
</comment>
<reference evidence="1" key="1">
    <citation type="submission" date="2020-11" db="EMBL/GenBank/DDBJ databases">
        <authorList>
            <consortium name="DOE Joint Genome Institute"/>
            <person name="Ahrendt S."/>
            <person name="Riley R."/>
            <person name="Andreopoulos W."/>
            <person name="Labutti K."/>
            <person name="Pangilinan J."/>
            <person name="Ruiz-Duenas F.J."/>
            <person name="Barrasa J.M."/>
            <person name="Sanchez-Garcia M."/>
            <person name="Camarero S."/>
            <person name="Miyauchi S."/>
            <person name="Serrano A."/>
            <person name="Linde D."/>
            <person name="Babiker R."/>
            <person name="Drula E."/>
            <person name="Ayuso-Fernandez I."/>
            <person name="Pacheco R."/>
            <person name="Padilla G."/>
            <person name="Ferreira P."/>
            <person name="Barriuso J."/>
            <person name="Kellner H."/>
            <person name="Castanera R."/>
            <person name="Alfaro M."/>
            <person name="Ramirez L."/>
            <person name="Pisabarro A.G."/>
            <person name="Kuo A."/>
            <person name="Tritt A."/>
            <person name="Lipzen A."/>
            <person name="He G."/>
            <person name="Yan M."/>
            <person name="Ng V."/>
            <person name="Cullen D."/>
            <person name="Martin F."/>
            <person name="Rosso M.-N."/>
            <person name="Henrissat B."/>
            <person name="Hibbett D."/>
            <person name="Martinez A.T."/>
            <person name="Grigoriev I.V."/>
        </authorList>
    </citation>
    <scope>NUCLEOTIDE SEQUENCE</scope>
    <source>
        <strain evidence="1">CIRM-BRFM 674</strain>
    </source>
</reference>
<evidence type="ECO:0000313" key="1">
    <source>
        <dbReference type="EMBL" id="KAF9483209.1"/>
    </source>
</evidence>
<name>A0A9P5ZB21_9AGAR</name>
<evidence type="ECO:0000313" key="2">
    <source>
        <dbReference type="Proteomes" id="UP000807469"/>
    </source>
</evidence>
<organism evidence="1 2">
    <name type="scientific">Pholiota conissans</name>
    <dbReference type="NCBI Taxonomy" id="109636"/>
    <lineage>
        <taxon>Eukaryota</taxon>
        <taxon>Fungi</taxon>
        <taxon>Dikarya</taxon>
        <taxon>Basidiomycota</taxon>
        <taxon>Agaricomycotina</taxon>
        <taxon>Agaricomycetes</taxon>
        <taxon>Agaricomycetidae</taxon>
        <taxon>Agaricales</taxon>
        <taxon>Agaricineae</taxon>
        <taxon>Strophariaceae</taxon>
        <taxon>Pholiota</taxon>
    </lineage>
</organism>
<gene>
    <name evidence="1" type="ORF">BDN70DRAFT_990541</name>
</gene>
<proteinExistence type="predicted"/>
<dbReference type="AlphaFoldDB" id="A0A9P5ZB21"/>
<sequence>MRWTYYAAGQTSSALVRLASLVEVSGEELRLPSSVVSFNPLNQHLRTAYVNARAGYALPSCHHAFSHLTAAALLSPLLHPSRSWRGRRETMSELSAVATRRLFHLNTPRYYADARAGSIALAISYPRCPLATVMFTSRRRPPPSCRRRVLRAKSPRRVAISHFHLLSPPPFPPSLVTVPFYHLCCPSYHHPSVTSPSRNHL</sequence>
<accession>A0A9P5ZB21</accession>
<keyword evidence="2" id="KW-1185">Reference proteome</keyword>
<dbReference type="Proteomes" id="UP000807469">
    <property type="component" value="Unassembled WGS sequence"/>
</dbReference>
<dbReference type="EMBL" id="MU155156">
    <property type="protein sequence ID" value="KAF9483209.1"/>
    <property type="molecule type" value="Genomic_DNA"/>
</dbReference>